<keyword evidence="1 7" id="KW-0696">RNA-directed RNA polymerase</keyword>
<evidence type="ECO:0000256" key="3">
    <source>
        <dbReference type="ARBA" id="ARBA00022695"/>
    </source>
</evidence>
<accession>A0A6G7PS71</accession>
<dbReference type="GO" id="GO:0039694">
    <property type="term" value="P:viral RNA genome replication"/>
    <property type="evidence" value="ECO:0007669"/>
    <property type="project" value="InterPro"/>
</dbReference>
<dbReference type="InterPro" id="IPR043502">
    <property type="entry name" value="DNA/RNA_pol_sf"/>
</dbReference>
<keyword evidence="3" id="KW-0548">Nucleotidyltransferase</keyword>
<feature type="domain" description="RdRp catalytic" evidence="6">
    <location>
        <begin position="225"/>
        <end position="353"/>
    </location>
</feature>
<evidence type="ECO:0000313" key="7">
    <source>
        <dbReference type="EMBL" id="QIJ70079.1"/>
    </source>
</evidence>
<dbReference type="PROSITE" id="PS50507">
    <property type="entry name" value="RDRP_SSRNA_POS"/>
    <property type="match status" value="1"/>
</dbReference>
<dbReference type="InterPro" id="IPR007094">
    <property type="entry name" value="RNA-dir_pol_PSvirus"/>
</dbReference>
<evidence type="ECO:0000256" key="5">
    <source>
        <dbReference type="ARBA" id="ARBA00022953"/>
    </source>
</evidence>
<dbReference type="SUPFAM" id="SSF56672">
    <property type="entry name" value="DNA/RNA polymerases"/>
    <property type="match status" value="1"/>
</dbReference>
<keyword evidence="5" id="KW-0693">Viral RNA replication</keyword>
<proteinExistence type="predicted"/>
<organism evidence="7">
    <name type="scientific">Benes partiti-like virus</name>
    <dbReference type="NCBI Taxonomy" id="2716655"/>
    <lineage>
        <taxon>Viruses</taxon>
        <taxon>Riboviria</taxon>
        <taxon>Orthornavirae</taxon>
        <taxon>Pisuviricota</taxon>
        <taxon>Duplopiviricetes</taxon>
        <taxon>Durnavirales</taxon>
        <taxon>Partitiviridae</taxon>
    </lineage>
</organism>
<evidence type="ECO:0000256" key="2">
    <source>
        <dbReference type="ARBA" id="ARBA00022679"/>
    </source>
</evidence>
<evidence type="ECO:0000256" key="4">
    <source>
        <dbReference type="ARBA" id="ARBA00022741"/>
    </source>
</evidence>
<dbReference type="Pfam" id="PF00680">
    <property type="entry name" value="RdRP_1"/>
    <property type="match status" value="1"/>
</dbReference>
<dbReference type="InterPro" id="IPR043128">
    <property type="entry name" value="Rev_trsase/Diguanyl_cyclase"/>
</dbReference>
<keyword evidence="4" id="KW-0547">Nucleotide-binding</keyword>
<name>A0A6G7PS71_9VIRU</name>
<sequence>MEAIKDLSSFVIQPFRRKFLKAYCDRMSKDNLNCLWDDNVASVLEEQGFSILEAPRSVYRVEKLYQALAKYAPKSSPKIDMDDRDVKVGVSLAYACFAKPKEDPCLELSDLTPDFIYKITSNHKGSAGLTAWGQTKAESYVHAYECALRQISGEKRPDPCVAFKRTQFNDKTRLVWGYPYAMTALEGLFARPLIERLKQGDTPMAFGMSTGVLGSKLRVAGRHKEWAYSTDVSSFDSSIGQQLIKCAFNILSTWFNLNEIETTSGQSYKIIWKMIVNYFIHTPIVMPDGNIYKGKQHGVPSGSYFTQIIDSVVNVILVGAISSRFSLHVDKSDIFVLGDDILFWSNRNVNLEHVAKYASSVFAMTFNAEKSSKYRYNEQIHYLGRDWMNGVPTLADSEILKRMVQPETFRKYDDDKVKRERQVRMLILSYVAVYRNAYHIYLKCMDWPRRYCCTNADIENWVYTTGVTRRRDRSYRPNADYMSGLARYLHKYVLNEHGSLGTFTPIALQFWK</sequence>
<dbReference type="EMBL" id="MT129723">
    <property type="protein sequence ID" value="QIJ70079.1"/>
    <property type="molecule type" value="Genomic_RNA"/>
</dbReference>
<dbReference type="GO" id="GO:0003723">
    <property type="term" value="F:RNA binding"/>
    <property type="evidence" value="ECO:0007669"/>
    <property type="project" value="InterPro"/>
</dbReference>
<keyword evidence="2" id="KW-0808">Transferase</keyword>
<dbReference type="InterPro" id="IPR001205">
    <property type="entry name" value="RNA-dir_pol_C"/>
</dbReference>
<dbReference type="GO" id="GO:0006351">
    <property type="term" value="P:DNA-templated transcription"/>
    <property type="evidence" value="ECO:0007669"/>
    <property type="project" value="InterPro"/>
</dbReference>
<reference evidence="7" key="1">
    <citation type="submission" date="2020-02" db="EMBL/GenBank/DDBJ databases">
        <title>Comparative analysis of RNA virome composition in rabbits and associated ectoparasites.</title>
        <authorList>
            <person name="Mahar J.E."/>
            <person name="Shi M."/>
            <person name="Hall R.N."/>
            <person name="Strive T."/>
            <person name="Holmes E.C."/>
        </authorList>
    </citation>
    <scope>NUCLEOTIDE SEQUENCE</scope>
    <source>
        <strain evidence="7">GudgCC_DN37197-6</strain>
    </source>
</reference>
<protein>
    <submittedName>
        <fullName evidence="7">RNA-dependent RNA polymerase</fullName>
    </submittedName>
</protein>
<evidence type="ECO:0000256" key="1">
    <source>
        <dbReference type="ARBA" id="ARBA00022484"/>
    </source>
</evidence>
<evidence type="ECO:0000259" key="6">
    <source>
        <dbReference type="PROSITE" id="PS50507"/>
    </source>
</evidence>
<dbReference type="GO" id="GO:0000166">
    <property type="term" value="F:nucleotide binding"/>
    <property type="evidence" value="ECO:0007669"/>
    <property type="project" value="UniProtKB-KW"/>
</dbReference>
<dbReference type="GO" id="GO:0003968">
    <property type="term" value="F:RNA-directed RNA polymerase activity"/>
    <property type="evidence" value="ECO:0007669"/>
    <property type="project" value="UniProtKB-KW"/>
</dbReference>
<dbReference type="Gene3D" id="3.30.70.270">
    <property type="match status" value="1"/>
</dbReference>